<protein>
    <recommendedName>
        <fullName evidence="3">phospholipase D</fullName>
        <ecNumber evidence="3">3.1.4.4</ecNumber>
    </recommendedName>
</protein>
<dbReference type="EMBL" id="SOJT01000055">
    <property type="protein sequence ID" value="TET29969.1"/>
    <property type="molecule type" value="Genomic_DNA"/>
</dbReference>
<dbReference type="Gene3D" id="3.30.870.10">
    <property type="entry name" value="Endonuclease Chain A"/>
    <property type="match status" value="1"/>
</dbReference>
<feature type="domain" description="PLD phosphodiesterase" evidence="7">
    <location>
        <begin position="126"/>
        <end position="153"/>
    </location>
</feature>
<reference evidence="8 9" key="1">
    <citation type="submission" date="2019-03" db="EMBL/GenBank/DDBJ databases">
        <title>Metabolic potential of uncultured bacteria and archaea associated with petroleum seepage in deep-sea sediments.</title>
        <authorList>
            <person name="Dong X."/>
            <person name="Hubert C."/>
        </authorList>
    </citation>
    <scope>NUCLEOTIDE SEQUENCE [LARGE SCALE GENOMIC DNA]</scope>
    <source>
        <strain evidence="8">E44_bin3</strain>
    </source>
</reference>
<evidence type="ECO:0000313" key="8">
    <source>
        <dbReference type="EMBL" id="TET29969.1"/>
    </source>
</evidence>
<dbReference type="GO" id="GO:0006793">
    <property type="term" value="P:phosphorus metabolic process"/>
    <property type="evidence" value="ECO:0007669"/>
    <property type="project" value="UniProtKB-ARBA"/>
</dbReference>
<keyword evidence="6" id="KW-0443">Lipid metabolism</keyword>
<comment type="catalytic activity">
    <reaction evidence="1">
        <text>a 1,2-diacyl-sn-glycero-3-phosphocholine + H2O = a 1,2-diacyl-sn-glycero-3-phosphate + choline + H(+)</text>
        <dbReference type="Rhea" id="RHEA:14445"/>
        <dbReference type="ChEBI" id="CHEBI:15354"/>
        <dbReference type="ChEBI" id="CHEBI:15377"/>
        <dbReference type="ChEBI" id="CHEBI:15378"/>
        <dbReference type="ChEBI" id="CHEBI:57643"/>
        <dbReference type="ChEBI" id="CHEBI:58608"/>
        <dbReference type="EC" id="3.1.4.4"/>
    </reaction>
</comment>
<evidence type="ECO:0000256" key="3">
    <source>
        <dbReference type="ARBA" id="ARBA00012027"/>
    </source>
</evidence>
<dbReference type="GO" id="GO:0016891">
    <property type="term" value="F:RNA endonuclease activity producing 5'-phosphomonoesters, hydrolytic mechanism"/>
    <property type="evidence" value="ECO:0007669"/>
    <property type="project" value="TreeGrafter"/>
</dbReference>
<dbReference type="SUPFAM" id="SSF56024">
    <property type="entry name" value="Phospholipase D/nuclease"/>
    <property type="match status" value="1"/>
</dbReference>
<comment type="caution">
    <text evidence="8">The sequence shown here is derived from an EMBL/GenBank/DDBJ whole genome shotgun (WGS) entry which is preliminary data.</text>
</comment>
<evidence type="ECO:0000256" key="4">
    <source>
        <dbReference type="ARBA" id="ARBA00022801"/>
    </source>
</evidence>
<dbReference type="GO" id="GO:0004630">
    <property type="term" value="F:phospholipase D activity"/>
    <property type="evidence" value="ECO:0007669"/>
    <property type="project" value="UniProtKB-EC"/>
</dbReference>
<comment type="similarity">
    <text evidence="2">Belongs to the phospholipase D family.</text>
</comment>
<dbReference type="AlphaFoldDB" id="A0A523TJ93"/>
<evidence type="ECO:0000256" key="6">
    <source>
        <dbReference type="ARBA" id="ARBA00023098"/>
    </source>
</evidence>
<dbReference type="Proteomes" id="UP000316517">
    <property type="component" value="Unassembled WGS sequence"/>
</dbReference>
<evidence type="ECO:0000256" key="1">
    <source>
        <dbReference type="ARBA" id="ARBA00000798"/>
    </source>
</evidence>
<dbReference type="Pfam" id="PF13091">
    <property type="entry name" value="PLDc_2"/>
    <property type="match status" value="1"/>
</dbReference>
<dbReference type="InterPro" id="IPR051406">
    <property type="entry name" value="PLD_domain"/>
</dbReference>
<evidence type="ECO:0000256" key="5">
    <source>
        <dbReference type="ARBA" id="ARBA00022963"/>
    </source>
</evidence>
<keyword evidence="5" id="KW-0442">Lipid degradation</keyword>
<accession>A0A523TJ93</accession>
<dbReference type="PROSITE" id="PS50035">
    <property type="entry name" value="PLD"/>
    <property type="match status" value="1"/>
</dbReference>
<organism evidence="8 9">
    <name type="scientific">Aerophobetes bacterium</name>
    <dbReference type="NCBI Taxonomy" id="2030807"/>
    <lineage>
        <taxon>Bacteria</taxon>
        <taxon>Candidatus Aerophobota</taxon>
    </lineage>
</organism>
<gene>
    <name evidence="8" type="ORF">E3J68_01105</name>
</gene>
<name>A0A523TJ93_UNCAE</name>
<sequence length="187" mass="21517">MRRISLLWSIFVSLVLAISLLLVLLLAYPAEDVEIIQNREYFPRVHRALKEAKESIRVIMFEACYYEEYPDSPSNILIRDLIEAHRRGVKVEVILELGIFEEVNRNNQEVGQLLSKEGIAVAFDSPSVTTHAKLITIDGDISILGSTNWKYYSLDKNNEVSVLIKSREVAGEIEEYFKIIWNTCRVK</sequence>
<dbReference type="InterPro" id="IPR025202">
    <property type="entry name" value="PLD-like_dom"/>
</dbReference>
<evidence type="ECO:0000313" key="9">
    <source>
        <dbReference type="Proteomes" id="UP000316517"/>
    </source>
</evidence>
<evidence type="ECO:0000256" key="2">
    <source>
        <dbReference type="ARBA" id="ARBA00008664"/>
    </source>
</evidence>
<dbReference type="EC" id="3.1.4.4" evidence="3"/>
<evidence type="ECO:0000259" key="7">
    <source>
        <dbReference type="PROSITE" id="PS50035"/>
    </source>
</evidence>
<dbReference type="PANTHER" id="PTHR43856">
    <property type="entry name" value="CARDIOLIPIN HYDROLASE"/>
    <property type="match status" value="1"/>
</dbReference>
<dbReference type="PANTHER" id="PTHR43856:SF1">
    <property type="entry name" value="MITOCHONDRIAL CARDIOLIPIN HYDROLASE"/>
    <property type="match status" value="1"/>
</dbReference>
<dbReference type="GO" id="GO:0016042">
    <property type="term" value="P:lipid catabolic process"/>
    <property type="evidence" value="ECO:0007669"/>
    <property type="project" value="UniProtKB-KW"/>
</dbReference>
<keyword evidence="4" id="KW-0378">Hydrolase</keyword>
<proteinExistence type="inferred from homology"/>
<dbReference type="InterPro" id="IPR001736">
    <property type="entry name" value="PLipase_D/transphosphatidylase"/>
</dbReference>